<feature type="region of interest" description="Adenylyl removase" evidence="7">
    <location>
        <begin position="1"/>
        <end position="447"/>
    </location>
</feature>
<dbReference type="EC" id="2.7.7.89" evidence="7"/>
<dbReference type="Proteomes" id="UP000646152">
    <property type="component" value="Unassembled WGS sequence"/>
</dbReference>
<sequence>MVEMPQLLVTQADKHWSRFAERAAEVVDRLGEARRAQLYALFACSDFAADSLCQQPELALELDDARDLHNSERAADYASTLAQQLAAVKDETALLRTLRRYRRRELLLIAWREMLLGAEVEESFVHISALADALIMAAYHWLYQHQCRDLGTPTDAEGNRVPMLILGMGKLGGGELNFSSDIDLIFTFPHNGVTRGGRRELANQQFFIRLGQKLVNALHQTTVDGQVYRVDMRLRPFGESGPLAVSFTAMEDYYQHHGRTWERYAMVKARIINDEGTYSRELQAMLKPFVFRRYIDFGVIDSLRQMKAMIAAEVRRKGLHDNIKLGAGGIREIEFIAQVFQLIRGGREPALQVRHLPKALAAAWESGALTEGEAGELHQSYRFLRRVENFLQAFDDQQTQTLPHDELNRSRLAWLMGYQHWDDFYQALRHAMDQVRLQFDGLIGDNTEAEEEGAPQIWFDVWQTDLDESELIPLLQEQGINEEKATRLARALCSFKKEYPRRAMGPQGRQALDKLMPVLLDRINQSGTPGMLFARLQNLLLQIVTRTAYLQLLVENAGALTQLIRLCEASSLVAEQLARYPILLDELLVPQVLYNPIPLDGYKDELRQFLLRVPEDDVEQQMEALRQFKQVHLLRIAAADIAGALPLMKVSDHLTWLAEAIVEEVVNQAWVQISARHGVPSMLADSSHRGFGVVAYGKLGGIELAYSSDLDLVFVHETGIKGQTNGNKPLDVRQFYLRLAQRIIHLFSTRTASGVLYELDMRLRPSGDSGLMVSPLDAYQNYLQNEAWTWEHQALVRSRLIVGNSALYQEFERVRREVLGKPRDKAALAEEVVKMREKMRKHMLKAGAGEFHLKQSVGGLADIEFLTQYLVLAYGDEYPDALIRWSDNIRILEAAVEVGLLEEGEAHRLKTAYCAIRNRGHRLSLSDQPGRVPDTELVQERDWVVASWNKWLQQTGIGD</sequence>
<evidence type="ECO:0000256" key="5">
    <source>
        <dbReference type="ARBA" id="ARBA00022842"/>
    </source>
</evidence>
<evidence type="ECO:0000256" key="1">
    <source>
        <dbReference type="ARBA" id="ARBA00022679"/>
    </source>
</evidence>
<comment type="catalytic activity">
    <reaction evidence="7">
        <text>[glutamine synthetase]-L-tyrosine + ATP = [glutamine synthetase]-O(4)-(5'-adenylyl)-L-tyrosine + diphosphate</text>
        <dbReference type="Rhea" id="RHEA:18589"/>
        <dbReference type="Rhea" id="RHEA-COMP:10660"/>
        <dbReference type="Rhea" id="RHEA-COMP:10661"/>
        <dbReference type="ChEBI" id="CHEBI:30616"/>
        <dbReference type="ChEBI" id="CHEBI:33019"/>
        <dbReference type="ChEBI" id="CHEBI:46858"/>
        <dbReference type="ChEBI" id="CHEBI:83624"/>
        <dbReference type="EC" id="2.7.7.42"/>
    </reaction>
</comment>
<comment type="cofactor">
    <cofactor evidence="7">
        <name>Mg(2+)</name>
        <dbReference type="ChEBI" id="CHEBI:18420"/>
    </cofactor>
</comment>
<dbReference type="InterPro" id="IPR005190">
    <property type="entry name" value="GlnE_rpt_dom"/>
</dbReference>
<dbReference type="RefSeq" id="WP_188628563.1">
    <property type="nucleotide sequence ID" value="NZ_BMKE01000003.1"/>
</dbReference>
<comment type="catalytic activity">
    <reaction evidence="7">
        <text>[glutamine synthetase]-O(4)-(5'-adenylyl)-L-tyrosine + phosphate = [glutamine synthetase]-L-tyrosine + ADP</text>
        <dbReference type="Rhea" id="RHEA:43716"/>
        <dbReference type="Rhea" id="RHEA-COMP:10660"/>
        <dbReference type="Rhea" id="RHEA-COMP:10661"/>
        <dbReference type="ChEBI" id="CHEBI:43474"/>
        <dbReference type="ChEBI" id="CHEBI:46858"/>
        <dbReference type="ChEBI" id="CHEBI:83624"/>
        <dbReference type="ChEBI" id="CHEBI:456216"/>
        <dbReference type="EC" id="2.7.7.89"/>
    </reaction>
</comment>
<comment type="caution">
    <text evidence="10">The sequence shown here is derived from an EMBL/GenBank/DDBJ whole genome shotgun (WGS) entry which is preliminary data.</text>
</comment>
<reference evidence="11" key="1">
    <citation type="journal article" date="2019" name="Int. J. Syst. Evol. Microbiol.">
        <title>The Global Catalogue of Microorganisms (GCM) 10K type strain sequencing project: providing services to taxonomists for standard genome sequencing and annotation.</title>
        <authorList>
            <consortium name="The Broad Institute Genomics Platform"/>
            <consortium name="The Broad Institute Genome Sequencing Center for Infectious Disease"/>
            <person name="Wu L."/>
            <person name="Ma J."/>
        </authorList>
    </citation>
    <scope>NUCLEOTIDE SEQUENCE [LARGE SCALE GENOMIC DNA]</scope>
    <source>
        <strain evidence="11">CGMCC 1.15923</strain>
    </source>
</reference>
<evidence type="ECO:0000259" key="8">
    <source>
        <dbReference type="Pfam" id="PF03710"/>
    </source>
</evidence>
<dbReference type="Gene3D" id="1.10.4050.10">
    <property type="entry name" value="Glutamine synthase adenylyltransferase GlnE"/>
    <property type="match status" value="1"/>
</dbReference>
<dbReference type="SUPFAM" id="SSF81593">
    <property type="entry name" value="Nucleotidyltransferase substrate binding subunit/domain"/>
    <property type="match status" value="2"/>
</dbReference>
<dbReference type="Pfam" id="PF08335">
    <property type="entry name" value="GlnD_UR_UTase"/>
    <property type="match status" value="2"/>
</dbReference>
<feature type="domain" description="Glutamate-ammonia ligase adenylyltransferase repeated" evidence="8">
    <location>
        <begin position="561"/>
        <end position="813"/>
    </location>
</feature>
<dbReference type="NCBIfam" id="NF008292">
    <property type="entry name" value="PRK11072.1"/>
    <property type="match status" value="1"/>
</dbReference>
<dbReference type="Gene3D" id="3.30.460.10">
    <property type="entry name" value="Beta Polymerase, domain 2"/>
    <property type="match status" value="2"/>
</dbReference>
<feature type="domain" description="PII-uridylyltransferase/Glutamine-synthetase adenylyltransferase" evidence="9">
    <location>
        <begin position="304"/>
        <end position="442"/>
    </location>
</feature>
<accession>A0ABQ1IF40</accession>
<keyword evidence="1 7" id="KW-0808">Transferase</keyword>
<feature type="domain" description="PII-uridylyltransferase/Glutamine-synthetase adenylyltransferase" evidence="9">
    <location>
        <begin position="838"/>
        <end position="925"/>
    </location>
</feature>
<keyword evidence="2 7" id="KW-0548">Nucleotidyltransferase</keyword>
<evidence type="ECO:0000256" key="3">
    <source>
        <dbReference type="ARBA" id="ARBA00022741"/>
    </source>
</evidence>
<dbReference type="Pfam" id="PF03710">
    <property type="entry name" value="GlnE"/>
    <property type="match status" value="2"/>
</dbReference>
<keyword evidence="11" id="KW-1185">Reference proteome</keyword>
<dbReference type="EMBL" id="BMKE01000003">
    <property type="protein sequence ID" value="GGB35325.1"/>
    <property type="molecule type" value="Genomic_DNA"/>
</dbReference>
<dbReference type="HAMAP" id="MF_00802">
    <property type="entry name" value="GlnE"/>
    <property type="match status" value="1"/>
</dbReference>
<gene>
    <name evidence="7 10" type="primary">glnE</name>
    <name evidence="10" type="ORF">GCM10011502_05500</name>
</gene>
<dbReference type="PANTHER" id="PTHR30621">
    <property type="entry name" value="GLUTAMINE SYNTHETASE ADENYLYLTRANSFERASE"/>
    <property type="match status" value="1"/>
</dbReference>
<evidence type="ECO:0000313" key="10">
    <source>
        <dbReference type="EMBL" id="GGB35325.1"/>
    </source>
</evidence>
<evidence type="ECO:0000256" key="7">
    <source>
        <dbReference type="HAMAP-Rule" id="MF_00802"/>
    </source>
</evidence>
<proteinExistence type="inferred from homology"/>
<evidence type="ECO:0000256" key="4">
    <source>
        <dbReference type="ARBA" id="ARBA00022840"/>
    </source>
</evidence>
<evidence type="ECO:0000256" key="2">
    <source>
        <dbReference type="ARBA" id="ARBA00022695"/>
    </source>
</evidence>
<evidence type="ECO:0000256" key="6">
    <source>
        <dbReference type="ARBA" id="ARBA00023268"/>
    </source>
</evidence>
<comment type="function">
    <text evidence="7">Involved in the regulation of glutamine synthetase GlnA, a key enzyme in the process to assimilate ammonia. When cellular nitrogen levels are high, the C-terminal adenylyl transferase (AT) inactivates GlnA by covalent transfer of an adenylyl group from ATP to specific tyrosine residue of GlnA, thus reducing its activity. Conversely, when nitrogen levels are low, the N-terminal adenylyl removase (AR) activates GlnA by removing the adenylyl group by phosphorolysis, increasing its activity. The regulatory region of GlnE binds the signal transduction protein PII (GlnB) which indicates the nitrogen status of the cell.</text>
</comment>
<keyword evidence="5 7" id="KW-0460">Magnesium</keyword>
<dbReference type="GO" id="GO:0016779">
    <property type="term" value="F:nucleotidyltransferase activity"/>
    <property type="evidence" value="ECO:0007669"/>
    <property type="project" value="UniProtKB-KW"/>
</dbReference>
<comment type="similarity">
    <text evidence="7">Belongs to the GlnE family.</text>
</comment>
<keyword evidence="6 7" id="KW-0511">Multifunctional enzyme</keyword>
<dbReference type="Gene3D" id="1.20.120.1510">
    <property type="match status" value="1"/>
</dbReference>
<protein>
    <recommendedName>
        <fullName evidence="7">Bifunctional glutamine synthetase adenylyltransferase/adenylyl-removing enzyme</fullName>
    </recommendedName>
    <alternativeName>
        <fullName evidence="7">ATP:glutamine synthetase adenylyltransferase</fullName>
    </alternativeName>
    <alternativeName>
        <fullName evidence="7">ATase</fullName>
    </alternativeName>
    <domain>
        <recommendedName>
            <fullName evidence="7">Glutamine synthetase adenylyl-L-tyrosine phosphorylase</fullName>
            <ecNumber evidence="7">2.7.7.89</ecNumber>
        </recommendedName>
        <alternativeName>
            <fullName evidence="7">Adenylyl removase</fullName>
            <shortName evidence="7">AR</shortName>
            <shortName evidence="7">AT-N</shortName>
        </alternativeName>
    </domain>
    <domain>
        <recommendedName>
            <fullName evidence="7">Glutamine synthetase adenylyl transferase</fullName>
            <ecNumber evidence="7">2.7.7.42</ecNumber>
        </recommendedName>
        <alternativeName>
            <fullName evidence="7">Adenylyl transferase</fullName>
            <shortName evidence="7">AT</shortName>
            <shortName evidence="7">AT-C</shortName>
        </alternativeName>
    </domain>
</protein>
<keyword evidence="3 7" id="KW-0547">Nucleotide-binding</keyword>
<evidence type="ECO:0000259" key="9">
    <source>
        <dbReference type="Pfam" id="PF08335"/>
    </source>
</evidence>
<dbReference type="InterPro" id="IPR043519">
    <property type="entry name" value="NT_sf"/>
</dbReference>
<dbReference type="CDD" id="cd05401">
    <property type="entry name" value="NT_GlnE_GlnD_like"/>
    <property type="match status" value="2"/>
</dbReference>
<feature type="region of interest" description="Adenylyl transferase" evidence="7">
    <location>
        <begin position="454"/>
        <end position="959"/>
    </location>
</feature>
<feature type="domain" description="Glutamate-ammonia ligase adenylyltransferase repeated" evidence="8">
    <location>
        <begin position="36"/>
        <end position="277"/>
    </location>
</feature>
<keyword evidence="4 7" id="KW-0067">ATP-binding</keyword>
<dbReference type="Gene3D" id="1.20.120.330">
    <property type="entry name" value="Nucleotidyltransferases domain 2"/>
    <property type="match status" value="2"/>
</dbReference>
<evidence type="ECO:0000313" key="11">
    <source>
        <dbReference type="Proteomes" id="UP000646152"/>
    </source>
</evidence>
<name>A0ABQ1IF40_9GAMM</name>
<dbReference type="SUPFAM" id="SSF81301">
    <property type="entry name" value="Nucleotidyltransferase"/>
    <property type="match status" value="2"/>
</dbReference>
<dbReference type="PANTHER" id="PTHR30621:SF0">
    <property type="entry name" value="BIFUNCTIONAL GLUTAMINE SYNTHETASE ADENYLYLTRANSFERASE_ADENYLYL-REMOVING ENZYME"/>
    <property type="match status" value="1"/>
</dbReference>
<dbReference type="InterPro" id="IPR013546">
    <property type="entry name" value="PII_UdlTrfase/GS_AdlTrfase"/>
</dbReference>
<dbReference type="EC" id="2.7.7.42" evidence="7"/>
<dbReference type="InterPro" id="IPR023057">
    <property type="entry name" value="GlnE"/>
</dbReference>
<organism evidence="10 11">
    <name type="scientific">Oceanisphaera marina</name>
    <dbReference type="NCBI Taxonomy" id="2017550"/>
    <lineage>
        <taxon>Bacteria</taxon>
        <taxon>Pseudomonadati</taxon>
        <taxon>Pseudomonadota</taxon>
        <taxon>Gammaproteobacteria</taxon>
        <taxon>Aeromonadales</taxon>
        <taxon>Aeromonadaceae</taxon>
        <taxon>Oceanisphaera</taxon>
    </lineage>
</organism>